<dbReference type="InterPro" id="IPR002781">
    <property type="entry name" value="TM_pro_TauE-like"/>
</dbReference>
<feature type="transmembrane region" description="Helical" evidence="5">
    <location>
        <begin position="70"/>
        <end position="88"/>
    </location>
</feature>
<evidence type="ECO:0000256" key="3">
    <source>
        <dbReference type="ARBA" id="ARBA00022989"/>
    </source>
</evidence>
<dbReference type="PANTHER" id="PTHR43701:SF2">
    <property type="entry name" value="MEMBRANE TRANSPORTER PROTEIN YJNA-RELATED"/>
    <property type="match status" value="1"/>
</dbReference>
<dbReference type="KEGG" id="hbv:ABIV_1529"/>
<dbReference type="PANTHER" id="PTHR43701">
    <property type="entry name" value="MEMBRANE TRANSPORTER PROTEIN MJ0441-RELATED"/>
    <property type="match status" value="1"/>
</dbReference>
<dbReference type="Proteomes" id="UP000253850">
    <property type="component" value="Chromosome"/>
</dbReference>
<accession>A0AAX2A9J1</accession>
<feature type="transmembrane region" description="Helical" evidence="5">
    <location>
        <begin position="12"/>
        <end position="33"/>
    </location>
</feature>
<evidence type="ECO:0000256" key="1">
    <source>
        <dbReference type="ARBA" id="ARBA00004141"/>
    </source>
</evidence>
<dbReference type="Pfam" id="PF01925">
    <property type="entry name" value="TauE"/>
    <property type="match status" value="1"/>
</dbReference>
<dbReference type="EMBL" id="PDKM01000002">
    <property type="protein sequence ID" value="RXK10554.1"/>
    <property type="molecule type" value="Genomic_DNA"/>
</dbReference>
<proteinExistence type="inferred from homology"/>
<dbReference type="RefSeq" id="WP_114839349.1">
    <property type="nucleotide sequence ID" value="NZ_CP031217.1"/>
</dbReference>
<feature type="transmembrane region" description="Helical" evidence="5">
    <location>
        <begin position="170"/>
        <end position="189"/>
    </location>
</feature>
<feature type="transmembrane region" description="Helical" evidence="5">
    <location>
        <begin position="95"/>
        <end position="112"/>
    </location>
</feature>
<feature type="transmembrane region" description="Helical" evidence="5">
    <location>
        <begin position="132"/>
        <end position="158"/>
    </location>
</feature>
<comment type="subcellular location">
    <subcellularLocation>
        <location evidence="5">Cell membrane</location>
        <topology evidence="5">Multi-pass membrane protein</topology>
    </subcellularLocation>
    <subcellularLocation>
        <location evidence="1">Membrane</location>
        <topology evidence="1">Multi-pass membrane protein</topology>
    </subcellularLocation>
</comment>
<evidence type="ECO:0000256" key="2">
    <source>
        <dbReference type="ARBA" id="ARBA00022692"/>
    </source>
</evidence>
<keyword evidence="5" id="KW-1003">Cell membrane</keyword>
<name>A0AAX2A9J1_9BACT</name>
<keyword evidence="9" id="KW-1185">Reference proteome</keyword>
<organism evidence="7 9">
    <name type="scientific">Halarcobacter bivalviorum</name>
    <dbReference type="NCBI Taxonomy" id="663364"/>
    <lineage>
        <taxon>Bacteria</taxon>
        <taxon>Pseudomonadati</taxon>
        <taxon>Campylobacterota</taxon>
        <taxon>Epsilonproteobacteria</taxon>
        <taxon>Campylobacterales</taxon>
        <taxon>Arcobacteraceae</taxon>
        <taxon>Halarcobacter</taxon>
    </lineage>
</organism>
<feature type="transmembrane region" description="Helical" evidence="5">
    <location>
        <begin position="227"/>
        <end position="243"/>
    </location>
</feature>
<sequence length="244" mass="26465">MIELLLFGTMTGFISGFFGVGGGMVLVPMLLFTGFVMKEAVAISIMQMVFSSIYGSFLNSKKAKDVLKDGLIIGIGGFFGGLQSGYIITNVSNEVLQYIFIAILFYSIVSIFKSPAQIHEDEKKSSNKLFLFIVGALIGAIAMSIGVGGSILLTPLLVRFLNYDLKKATSLGLFFVIFSSVAGFTSLSLSNQMLFQEGATVGIASLIGVYFGIKLKNSIKSTSYKKYILILYLVIFISMVYKVV</sequence>
<evidence type="ECO:0000256" key="5">
    <source>
        <dbReference type="RuleBase" id="RU363041"/>
    </source>
</evidence>
<evidence type="ECO:0000313" key="9">
    <source>
        <dbReference type="Proteomes" id="UP000289193"/>
    </source>
</evidence>
<dbReference type="InterPro" id="IPR051598">
    <property type="entry name" value="TSUP/Inactive_protease-like"/>
</dbReference>
<feature type="transmembrane region" description="Helical" evidence="5">
    <location>
        <begin position="40"/>
        <end position="58"/>
    </location>
</feature>
<dbReference type="GO" id="GO:0005886">
    <property type="term" value="C:plasma membrane"/>
    <property type="evidence" value="ECO:0007669"/>
    <property type="project" value="UniProtKB-SubCell"/>
</dbReference>
<keyword evidence="3 5" id="KW-1133">Transmembrane helix</keyword>
<protein>
    <recommendedName>
        <fullName evidence="5">Probable membrane transporter protein</fullName>
    </recommendedName>
</protein>
<dbReference type="AlphaFoldDB" id="A0AAX2A9J1"/>
<gene>
    <name evidence="6" type="ORF">ABIV_1529</name>
    <name evidence="7" type="ORF">CRV05_04550</name>
</gene>
<keyword evidence="2 5" id="KW-0812">Transmembrane</keyword>
<dbReference type="Proteomes" id="UP000289193">
    <property type="component" value="Unassembled WGS sequence"/>
</dbReference>
<dbReference type="EMBL" id="CP031217">
    <property type="protein sequence ID" value="AXH12523.1"/>
    <property type="molecule type" value="Genomic_DNA"/>
</dbReference>
<evidence type="ECO:0000256" key="4">
    <source>
        <dbReference type="ARBA" id="ARBA00023136"/>
    </source>
</evidence>
<evidence type="ECO:0000313" key="6">
    <source>
        <dbReference type="EMBL" id="AXH12523.1"/>
    </source>
</evidence>
<reference evidence="6 8" key="2">
    <citation type="submission" date="2018-07" db="EMBL/GenBank/DDBJ databases">
        <title>Complete genome of the Arcobacter bivalviorum type strain LMG 26154.</title>
        <authorList>
            <person name="Miller W.G."/>
            <person name="Yee E."/>
            <person name="Bono J.L."/>
        </authorList>
    </citation>
    <scope>NUCLEOTIDE SEQUENCE [LARGE SCALE GENOMIC DNA]</scope>
    <source>
        <strain evidence="6 8">LMG 26154</strain>
    </source>
</reference>
<reference evidence="7 9" key="1">
    <citation type="submission" date="2017-10" db="EMBL/GenBank/DDBJ databases">
        <title>Genomics of the genus Arcobacter.</title>
        <authorList>
            <person name="Perez-Cataluna A."/>
            <person name="Figueras M.J."/>
        </authorList>
    </citation>
    <scope>NUCLEOTIDE SEQUENCE [LARGE SCALE GENOMIC DNA]</scope>
    <source>
        <strain evidence="7 9">CECT 7835</strain>
    </source>
</reference>
<evidence type="ECO:0000313" key="8">
    <source>
        <dbReference type="Proteomes" id="UP000253850"/>
    </source>
</evidence>
<keyword evidence="4 5" id="KW-0472">Membrane</keyword>
<evidence type="ECO:0000313" key="7">
    <source>
        <dbReference type="EMBL" id="RXK10554.1"/>
    </source>
</evidence>
<comment type="similarity">
    <text evidence="5">Belongs to the 4-toluene sulfonate uptake permease (TSUP) (TC 2.A.102) family.</text>
</comment>